<dbReference type="InterPro" id="IPR011330">
    <property type="entry name" value="Glyco_hydro/deAcase_b/a-brl"/>
</dbReference>
<protein>
    <submittedName>
        <fullName evidence="4">Polysaccharide deacetylase family protein</fullName>
        <ecNumber evidence="4">3.-.-.-</ecNumber>
    </submittedName>
</protein>
<dbReference type="SUPFAM" id="SSF88713">
    <property type="entry name" value="Glycoside hydrolase/deacetylase"/>
    <property type="match status" value="1"/>
</dbReference>
<dbReference type="InterPro" id="IPR050248">
    <property type="entry name" value="Polysacc_deacetylase_ArnD"/>
</dbReference>
<name>A0ABW3LBH2_9BACL</name>
<dbReference type="InterPro" id="IPR002509">
    <property type="entry name" value="NODB_dom"/>
</dbReference>
<accession>A0ABW3LBH2</accession>
<dbReference type="CDD" id="cd10917">
    <property type="entry name" value="CE4_NodB_like_6s_7s"/>
    <property type="match status" value="1"/>
</dbReference>
<gene>
    <name evidence="4" type="ORF">ACFQ1X_11090</name>
</gene>
<evidence type="ECO:0000259" key="3">
    <source>
        <dbReference type="PROSITE" id="PS51677"/>
    </source>
</evidence>
<reference evidence="5" key="1">
    <citation type="journal article" date="2019" name="Int. J. Syst. Evol. Microbiol.">
        <title>The Global Catalogue of Microorganisms (GCM) 10K type strain sequencing project: providing services to taxonomists for standard genome sequencing and annotation.</title>
        <authorList>
            <consortium name="The Broad Institute Genomics Platform"/>
            <consortium name="The Broad Institute Genome Sequencing Center for Infectious Disease"/>
            <person name="Wu L."/>
            <person name="Ma J."/>
        </authorList>
    </citation>
    <scope>NUCLEOTIDE SEQUENCE [LARGE SCALE GENOMIC DNA]</scope>
    <source>
        <strain evidence="5">CCUG 56756</strain>
    </source>
</reference>
<dbReference type="EC" id="3.-.-.-" evidence="4"/>
<dbReference type="GO" id="GO:0016787">
    <property type="term" value="F:hydrolase activity"/>
    <property type="evidence" value="ECO:0007669"/>
    <property type="project" value="UniProtKB-KW"/>
</dbReference>
<dbReference type="PANTHER" id="PTHR10587:SF133">
    <property type="entry name" value="CHITIN DEACETYLASE 1-RELATED"/>
    <property type="match status" value="1"/>
</dbReference>
<dbReference type="Proteomes" id="UP001597109">
    <property type="component" value="Unassembled WGS sequence"/>
</dbReference>
<dbReference type="RefSeq" id="WP_379082578.1">
    <property type="nucleotide sequence ID" value="NZ_JBHTKI010000015.1"/>
</dbReference>
<evidence type="ECO:0000313" key="5">
    <source>
        <dbReference type="Proteomes" id="UP001597109"/>
    </source>
</evidence>
<dbReference type="PANTHER" id="PTHR10587">
    <property type="entry name" value="GLYCOSYL TRANSFERASE-RELATED"/>
    <property type="match status" value="1"/>
</dbReference>
<feature type="domain" description="NodB homology" evidence="3">
    <location>
        <begin position="21"/>
        <end position="197"/>
    </location>
</feature>
<proteinExistence type="predicted"/>
<dbReference type="EMBL" id="JBHTKI010000015">
    <property type="protein sequence ID" value="MFD1031974.1"/>
    <property type="molecule type" value="Genomic_DNA"/>
</dbReference>
<evidence type="ECO:0000313" key="4">
    <source>
        <dbReference type="EMBL" id="MFD1031974.1"/>
    </source>
</evidence>
<evidence type="ECO:0000256" key="1">
    <source>
        <dbReference type="ARBA" id="ARBA00022723"/>
    </source>
</evidence>
<dbReference type="Gene3D" id="3.20.20.370">
    <property type="entry name" value="Glycoside hydrolase/deacetylase"/>
    <property type="match status" value="1"/>
</dbReference>
<keyword evidence="1" id="KW-0479">Metal-binding</keyword>
<keyword evidence="2 4" id="KW-0378">Hydrolase</keyword>
<keyword evidence="5" id="KW-1185">Reference proteome</keyword>
<dbReference type="PROSITE" id="PS51677">
    <property type="entry name" value="NODB"/>
    <property type="match status" value="1"/>
</dbReference>
<sequence length="202" mass="23064">MYDSQNPEILASVPNRNQGRKTVILTFDDGPGRVLPDILDILQDTDTPAVFFWQSRLLHKERPWKRVLAEGHQIGTHTVNHKNLTDNLTQQQQYDELEKSIDAIKRITGVPVKFFRPPYGQFNADTVQAAKQLDLKTVMWRIASMDWELKDDPGQIVANVVDHLEDGAIILLHELSQTLEILPQLIAAIKEQGYEFALLETE</sequence>
<organism evidence="4 5">
    <name type="scientific">Metaplanococcus flavidus</name>
    <dbReference type="NCBI Taxonomy" id="569883"/>
    <lineage>
        <taxon>Bacteria</taxon>
        <taxon>Bacillati</taxon>
        <taxon>Bacillota</taxon>
        <taxon>Bacilli</taxon>
        <taxon>Bacillales</taxon>
        <taxon>Caryophanaceae</taxon>
        <taxon>Metaplanococcus</taxon>
    </lineage>
</organism>
<dbReference type="Pfam" id="PF01522">
    <property type="entry name" value="Polysacc_deac_1"/>
    <property type="match status" value="1"/>
</dbReference>
<evidence type="ECO:0000256" key="2">
    <source>
        <dbReference type="ARBA" id="ARBA00022801"/>
    </source>
</evidence>
<comment type="caution">
    <text evidence="4">The sequence shown here is derived from an EMBL/GenBank/DDBJ whole genome shotgun (WGS) entry which is preliminary data.</text>
</comment>